<evidence type="ECO:0000313" key="3">
    <source>
        <dbReference type="Proteomes" id="UP000036403"/>
    </source>
</evidence>
<dbReference type="EMBL" id="LBMM01020959">
    <property type="protein sequence ID" value="KMQ83174.1"/>
    <property type="molecule type" value="Genomic_DNA"/>
</dbReference>
<evidence type="ECO:0000313" key="2">
    <source>
        <dbReference type="EMBL" id="KMQ83174.1"/>
    </source>
</evidence>
<dbReference type="PaxDb" id="67767-A0A0J7JYR2"/>
<feature type="compositionally biased region" description="Basic residues" evidence="1">
    <location>
        <begin position="130"/>
        <end position="146"/>
    </location>
</feature>
<accession>A0A0J7JYR2</accession>
<name>A0A0J7JYR2_LASNI</name>
<feature type="region of interest" description="Disordered" evidence="1">
    <location>
        <begin position="107"/>
        <end position="164"/>
    </location>
</feature>
<comment type="caution">
    <text evidence="2">The sequence shown here is derived from an EMBL/GenBank/DDBJ whole genome shotgun (WGS) entry which is preliminary data.</text>
</comment>
<dbReference type="Proteomes" id="UP000036403">
    <property type="component" value="Unassembled WGS sequence"/>
</dbReference>
<keyword evidence="3" id="KW-1185">Reference proteome</keyword>
<protein>
    <submittedName>
        <fullName evidence="2">Basic salivary proline-rich protein 4-like protein</fullName>
    </submittedName>
</protein>
<proteinExistence type="predicted"/>
<feature type="compositionally biased region" description="Basic and acidic residues" evidence="1">
    <location>
        <begin position="155"/>
        <end position="164"/>
    </location>
</feature>
<evidence type="ECO:0000256" key="1">
    <source>
        <dbReference type="SAM" id="MobiDB-lite"/>
    </source>
</evidence>
<reference evidence="2 3" key="1">
    <citation type="submission" date="2015-04" db="EMBL/GenBank/DDBJ databases">
        <title>Lasius niger genome sequencing.</title>
        <authorList>
            <person name="Konorov E.A."/>
            <person name="Nikitin M.A."/>
            <person name="Kirill M.V."/>
            <person name="Chang P."/>
        </authorList>
    </citation>
    <scope>NUCLEOTIDE SEQUENCE [LARGE SCALE GENOMIC DNA]</scope>
    <source>
        <tissue evidence="2">Whole</tissue>
    </source>
</reference>
<dbReference type="AlphaFoldDB" id="A0A0J7JYR2"/>
<sequence length="164" mass="17674">MTVDIETDRTDAYLAQMPRPLNAKTTVVSAGGDIVATIGNTHVQGQRAARVREHSQAAVLPTDRLTTAIDAGAITARTQNKRQAVPAEADQVQLIADRCRDRLVAQQGQGNTLASKPGIHLNPIPGLAHLQRRSRAQRSQGRRAHRTAGCSGPHTRGEAERKRA</sequence>
<gene>
    <name evidence="2" type="ORF">RF55_20729</name>
</gene>
<organism evidence="2 3">
    <name type="scientific">Lasius niger</name>
    <name type="common">Black garden ant</name>
    <dbReference type="NCBI Taxonomy" id="67767"/>
    <lineage>
        <taxon>Eukaryota</taxon>
        <taxon>Metazoa</taxon>
        <taxon>Ecdysozoa</taxon>
        <taxon>Arthropoda</taxon>
        <taxon>Hexapoda</taxon>
        <taxon>Insecta</taxon>
        <taxon>Pterygota</taxon>
        <taxon>Neoptera</taxon>
        <taxon>Endopterygota</taxon>
        <taxon>Hymenoptera</taxon>
        <taxon>Apocrita</taxon>
        <taxon>Aculeata</taxon>
        <taxon>Formicoidea</taxon>
        <taxon>Formicidae</taxon>
        <taxon>Formicinae</taxon>
        <taxon>Lasius</taxon>
        <taxon>Lasius</taxon>
    </lineage>
</organism>